<dbReference type="AlphaFoldDB" id="A0A0V1GDZ9"/>
<comment type="caution">
    <text evidence="1">The sequence shown here is derived from an EMBL/GenBank/DDBJ whole genome shotgun (WGS) entry which is preliminary data.</text>
</comment>
<dbReference type="Proteomes" id="UP000055024">
    <property type="component" value="Unassembled WGS sequence"/>
</dbReference>
<evidence type="ECO:0000313" key="2">
    <source>
        <dbReference type="Proteomes" id="UP000055024"/>
    </source>
</evidence>
<organism evidence="1 2">
    <name type="scientific">Trichinella zimbabwensis</name>
    <dbReference type="NCBI Taxonomy" id="268475"/>
    <lineage>
        <taxon>Eukaryota</taxon>
        <taxon>Metazoa</taxon>
        <taxon>Ecdysozoa</taxon>
        <taxon>Nematoda</taxon>
        <taxon>Enoplea</taxon>
        <taxon>Dorylaimia</taxon>
        <taxon>Trichinellida</taxon>
        <taxon>Trichinellidae</taxon>
        <taxon>Trichinella</taxon>
    </lineage>
</organism>
<sequence>MVRLCEPTTIWKGKTEAVVRQTHDGYTLGRGSVRRSAAYGFQQRWVAAPLQL</sequence>
<dbReference type="EMBL" id="JYDP01002815">
    <property type="protein sequence ID" value="KRY96447.1"/>
    <property type="molecule type" value="Genomic_DNA"/>
</dbReference>
<proteinExistence type="predicted"/>
<reference evidence="1 2" key="1">
    <citation type="submission" date="2015-01" db="EMBL/GenBank/DDBJ databases">
        <title>Evolution of Trichinella species and genotypes.</title>
        <authorList>
            <person name="Korhonen P.K."/>
            <person name="Edoardo P."/>
            <person name="Giuseppe L.R."/>
            <person name="Gasser R.B."/>
        </authorList>
    </citation>
    <scope>NUCLEOTIDE SEQUENCE [LARGE SCALE GENOMIC DNA]</scope>
    <source>
        <strain evidence="1">ISS1029</strain>
    </source>
</reference>
<accession>A0A0V1GDZ9</accession>
<evidence type="ECO:0000313" key="1">
    <source>
        <dbReference type="EMBL" id="KRY96447.1"/>
    </source>
</evidence>
<name>A0A0V1GDZ9_9BILA</name>
<protein>
    <submittedName>
        <fullName evidence="1">Uncharacterized protein</fullName>
    </submittedName>
</protein>
<keyword evidence="2" id="KW-1185">Reference proteome</keyword>
<dbReference type="OrthoDB" id="5932783at2759"/>
<gene>
    <name evidence="1" type="ORF">T11_784</name>
</gene>